<protein>
    <submittedName>
        <fullName evidence="1">Uncharacterized protein</fullName>
    </submittedName>
</protein>
<name>A0A0E9P8Y9_ANGAN</name>
<sequence length="40" mass="4554">MEIKMTDSINAKCTFLPSIRKYISVLWNDMVSNFGIAGQM</sequence>
<proteinExistence type="predicted"/>
<reference evidence="1" key="2">
    <citation type="journal article" date="2015" name="Fish Shellfish Immunol.">
        <title>Early steps in the European eel (Anguilla anguilla)-Vibrio vulnificus interaction in the gills: Role of the RtxA13 toxin.</title>
        <authorList>
            <person name="Callol A."/>
            <person name="Pajuelo D."/>
            <person name="Ebbesson L."/>
            <person name="Teles M."/>
            <person name="MacKenzie S."/>
            <person name="Amaro C."/>
        </authorList>
    </citation>
    <scope>NUCLEOTIDE SEQUENCE</scope>
</reference>
<dbReference type="EMBL" id="GBXM01107436">
    <property type="protein sequence ID" value="JAH01141.1"/>
    <property type="molecule type" value="Transcribed_RNA"/>
</dbReference>
<reference evidence="1" key="1">
    <citation type="submission" date="2014-11" db="EMBL/GenBank/DDBJ databases">
        <authorList>
            <person name="Amaro Gonzalez C."/>
        </authorList>
    </citation>
    <scope>NUCLEOTIDE SEQUENCE</scope>
</reference>
<accession>A0A0E9P8Y9</accession>
<organism evidence="1">
    <name type="scientific">Anguilla anguilla</name>
    <name type="common">European freshwater eel</name>
    <name type="synonym">Muraena anguilla</name>
    <dbReference type="NCBI Taxonomy" id="7936"/>
    <lineage>
        <taxon>Eukaryota</taxon>
        <taxon>Metazoa</taxon>
        <taxon>Chordata</taxon>
        <taxon>Craniata</taxon>
        <taxon>Vertebrata</taxon>
        <taxon>Euteleostomi</taxon>
        <taxon>Actinopterygii</taxon>
        <taxon>Neopterygii</taxon>
        <taxon>Teleostei</taxon>
        <taxon>Anguilliformes</taxon>
        <taxon>Anguillidae</taxon>
        <taxon>Anguilla</taxon>
    </lineage>
</organism>
<evidence type="ECO:0000313" key="1">
    <source>
        <dbReference type="EMBL" id="JAH01141.1"/>
    </source>
</evidence>
<dbReference type="AlphaFoldDB" id="A0A0E9P8Y9"/>